<proteinExistence type="predicted"/>
<sequence>MARKLITLIES</sequence>
<gene>
    <name evidence="1" type="ORF">Zm00014a_018498</name>
</gene>
<comment type="caution">
    <text evidence="1">The sequence shown here is derived from an EMBL/GenBank/DDBJ whole genome shotgun (WGS) entry which is preliminary data.</text>
</comment>
<organism evidence="1">
    <name type="scientific">Zea mays</name>
    <name type="common">Maize</name>
    <dbReference type="NCBI Taxonomy" id="4577"/>
    <lineage>
        <taxon>Eukaryota</taxon>
        <taxon>Viridiplantae</taxon>
        <taxon>Streptophyta</taxon>
        <taxon>Embryophyta</taxon>
        <taxon>Tracheophyta</taxon>
        <taxon>Spermatophyta</taxon>
        <taxon>Magnoliopsida</taxon>
        <taxon>Liliopsida</taxon>
        <taxon>Poales</taxon>
        <taxon>Poaceae</taxon>
        <taxon>PACMAD clade</taxon>
        <taxon>Panicoideae</taxon>
        <taxon>Andropogonodae</taxon>
        <taxon>Andropogoneae</taxon>
        <taxon>Tripsacinae</taxon>
        <taxon>Zea</taxon>
    </lineage>
</organism>
<protein>
    <submittedName>
        <fullName evidence="1">Uncharacterized protein</fullName>
    </submittedName>
</protein>
<reference evidence="1" key="1">
    <citation type="journal article" date="2018" name="Nat. Genet.">
        <title>Extensive intraspecific gene order and gene structural variations between Mo17 and other maize genomes.</title>
        <authorList>
            <person name="Sun S."/>
            <person name="Zhou Y."/>
            <person name="Chen J."/>
            <person name="Shi J."/>
            <person name="Zhao H."/>
            <person name="Zhao H."/>
            <person name="Song W."/>
            <person name="Zhang M."/>
            <person name="Cui Y."/>
            <person name="Dong X."/>
            <person name="Liu H."/>
            <person name="Ma X."/>
            <person name="Jiao Y."/>
            <person name="Wang B."/>
            <person name="Wei X."/>
            <person name="Stein J.C."/>
            <person name="Glaubitz J.C."/>
            <person name="Lu F."/>
            <person name="Yu G."/>
            <person name="Liang C."/>
            <person name="Fengler K."/>
            <person name="Li B."/>
            <person name="Rafalski A."/>
            <person name="Schnable P.S."/>
            <person name="Ware D.H."/>
            <person name="Buckler E.S."/>
            <person name="Lai J."/>
        </authorList>
    </citation>
    <scope>NUCLEOTIDE SEQUENCE [LARGE SCALE GENOMIC DNA]</scope>
    <source>
        <tissue evidence="1">Seedling</tissue>
    </source>
</reference>
<name>A0A3L6E4P1_MAIZE</name>
<dbReference type="EMBL" id="NCVQ01000008">
    <property type="protein sequence ID" value="PWZ15343.1"/>
    <property type="molecule type" value="Genomic_DNA"/>
</dbReference>
<dbReference type="Proteomes" id="UP000251960">
    <property type="component" value="Chromosome 7"/>
</dbReference>
<accession>A0A3L6E4P1</accession>
<evidence type="ECO:0000313" key="1">
    <source>
        <dbReference type="EMBL" id="PWZ15343.1"/>
    </source>
</evidence>